<protein>
    <submittedName>
        <fullName evidence="1">Uncharacterized protein</fullName>
    </submittedName>
</protein>
<gene>
    <name evidence="1" type="ORF">AVEN_151894_1</name>
</gene>
<evidence type="ECO:0000313" key="1">
    <source>
        <dbReference type="EMBL" id="GBM90406.1"/>
    </source>
</evidence>
<name>A0A4Y2JMQ7_ARAVE</name>
<evidence type="ECO:0000313" key="2">
    <source>
        <dbReference type="Proteomes" id="UP000499080"/>
    </source>
</evidence>
<accession>A0A4Y2JMQ7</accession>
<sequence length="112" mass="12832">MQTLVITTENQEKVQNCVSLMQASNQFLSEDPSPDSRTRDSSRIDKAYWQQAYQFRQNCLVECVKEAVVKNFQTMSENRCGTLLGLVLFLENDRMIAVDGTVSIDNEREAFD</sequence>
<proteinExistence type="predicted"/>
<dbReference type="Proteomes" id="UP000499080">
    <property type="component" value="Unassembled WGS sequence"/>
</dbReference>
<keyword evidence="2" id="KW-1185">Reference proteome</keyword>
<dbReference type="EMBL" id="BGPR01003618">
    <property type="protein sequence ID" value="GBM90406.1"/>
    <property type="molecule type" value="Genomic_DNA"/>
</dbReference>
<organism evidence="1 2">
    <name type="scientific">Araneus ventricosus</name>
    <name type="common">Orbweaver spider</name>
    <name type="synonym">Epeira ventricosa</name>
    <dbReference type="NCBI Taxonomy" id="182803"/>
    <lineage>
        <taxon>Eukaryota</taxon>
        <taxon>Metazoa</taxon>
        <taxon>Ecdysozoa</taxon>
        <taxon>Arthropoda</taxon>
        <taxon>Chelicerata</taxon>
        <taxon>Arachnida</taxon>
        <taxon>Araneae</taxon>
        <taxon>Araneomorphae</taxon>
        <taxon>Entelegynae</taxon>
        <taxon>Araneoidea</taxon>
        <taxon>Araneidae</taxon>
        <taxon>Araneus</taxon>
    </lineage>
</organism>
<comment type="caution">
    <text evidence="1">The sequence shown here is derived from an EMBL/GenBank/DDBJ whole genome shotgun (WGS) entry which is preliminary data.</text>
</comment>
<dbReference type="AlphaFoldDB" id="A0A4Y2JMQ7"/>
<reference evidence="1 2" key="1">
    <citation type="journal article" date="2019" name="Sci. Rep.">
        <title>Orb-weaving spider Araneus ventricosus genome elucidates the spidroin gene catalogue.</title>
        <authorList>
            <person name="Kono N."/>
            <person name="Nakamura H."/>
            <person name="Ohtoshi R."/>
            <person name="Moran D.A.P."/>
            <person name="Shinohara A."/>
            <person name="Yoshida Y."/>
            <person name="Fujiwara M."/>
            <person name="Mori M."/>
            <person name="Tomita M."/>
            <person name="Arakawa K."/>
        </authorList>
    </citation>
    <scope>NUCLEOTIDE SEQUENCE [LARGE SCALE GENOMIC DNA]</scope>
</reference>